<keyword evidence="6" id="KW-0902">Two-component regulatory system</keyword>
<dbReference type="InterPro" id="IPR004358">
    <property type="entry name" value="Sig_transdc_His_kin-like_C"/>
</dbReference>
<organism evidence="9">
    <name type="scientific">marine metagenome</name>
    <dbReference type="NCBI Taxonomy" id="408172"/>
    <lineage>
        <taxon>unclassified sequences</taxon>
        <taxon>metagenomes</taxon>
        <taxon>ecological metagenomes</taxon>
    </lineage>
</organism>
<feature type="non-terminal residue" evidence="9">
    <location>
        <position position="1"/>
    </location>
</feature>
<gene>
    <name evidence="9" type="ORF">METZ01_LOCUS394412</name>
</gene>
<dbReference type="GO" id="GO:0005886">
    <property type="term" value="C:plasma membrane"/>
    <property type="evidence" value="ECO:0007669"/>
    <property type="project" value="TreeGrafter"/>
</dbReference>
<evidence type="ECO:0000256" key="3">
    <source>
        <dbReference type="ARBA" id="ARBA00022553"/>
    </source>
</evidence>
<dbReference type="GO" id="GO:0016036">
    <property type="term" value="P:cellular response to phosphate starvation"/>
    <property type="evidence" value="ECO:0007669"/>
    <property type="project" value="TreeGrafter"/>
</dbReference>
<evidence type="ECO:0000256" key="6">
    <source>
        <dbReference type="ARBA" id="ARBA00023012"/>
    </source>
</evidence>
<comment type="catalytic activity">
    <reaction evidence="1">
        <text>ATP + protein L-histidine = ADP + protein N-phospho-L-histidine.</text>
        <dbReference type="EC" id="2.7.13.3"/>
    </reaction>
</comment>
<dbReference type="GO" id="GO:0004721">
    <property type="term" value="F:phosphoprotein phosphatase activity"/>
    <property type="evidence" value="ECO:0007669"/>
    <property type="project" value="TreeGrafter"/>
</dbReference>
<evidence type="ECO:0000259" key="8">
    <source>
        <dbReference type="PROSITE" id="PS50109"/>
    </source>
</evidence>
<dbReference type="InterPro" id="IPR050351">
    <property type="entry name" value="BphY/WalK/GraS-like"/>
</dbReference>
<dbReference type="PRINTS" id="PR00344">
    <property type="entry name" value="BCTRLSENSOR"/>
</dbReference>
<dbReference type="SUPFAM" id="SSF55874">
    <property type="entry name" value="ATPase domain of HSP90 chaperone/DNA topoisomerase II/histidine kinase"/>
    <property type="match status" value="1"/>
</dbReference>
<evidence type="ECO:0000256" key="4">
    <source>
        <dbReference type="ARBA" id="ARBA00022679"/>
    </source>
</evidence>
<evidence type="ECO:0000256" key="5">
    <source>
        <dbReference type="ARBA" id="ARBA00022777"/>
    </source>
</evidence>
<keyword evidence="4" id="KW-0808">Transferase</keyword>
<dbReference type="InterPro" id="IPR036890">
    <property type="entry name" value="HATPase_C_sf"/>
</dbReference>
<keyword evidence="5" id="KW-0418">Kinase</keyword>
<dbReference type="SMART" id="SM00387">
    <property type="entry name" value="HATPase_c"/>
    <property type="match status" value="1"/>
</dbReference>
<dbReference type="Gene3D" id="3.30.565.10">
    <property type="entry name" value="Histidine kinase-like ATPase, C-terminal domain"/>
    <property type="match status" value="1"/>
</dbReference>
<sequence>VAYLGAVSLITGLVIICVSYLLSQLVARKSTATMADSQALARWSTLTQQYFELFQHDLGRPFRRILGKERELRATIDTGINDMHNGVLDLFDEIEGQAPNFRLMMSNVQVLIQMEAPRSELVLQPVEPSEIVRRIVDRYTFAATDGKKEITWWSDPDDFGIVYSDGSAIEHIVTNLVDNAVRFASGRIEIKLLKEESQFEIKVWDDGLGIAEEYARHIFDRGWTPELAKREERTTSGLGMFIAKTLSNRYEGNLEVESISGPDPQHYTEFTLTLPIQEYSG</sequence>
<protein>
    <recommendedName>
        <fullName evidence="2">histidine kinase</fullName>
        <ecNumber evidence="2">2.7.13.3</ecNumber>
    </recommendedName>
</protein>
<feature type="domain" description="Histidine kinase" evidence="8">
    <location>
        <begin position="53"/>
        <end position="278"/>
    </location>
</feature>
<dbReference type="EMBL" id="UINC01149222">
    <property type="protein sequence ID" value="SVD41558.1"/>
    <property type="molecule type" value="Genomic_DNA"/>
</dbReference>
<dbReference type="AlphaFoldDB" id="A0A382V6M7"/>
<evidence type="ECO:0000313" key="9">
    <source>
        <dbReference type="EMBL" id="SVD41558.1"/>
    </source>
</evidence>
<dbReference type="GO" id="GO:0000155">
    <property type="term" value="F:phosphorelay sensor kinase activity"/>
    <property type="evidence" value="ECO:0007669"/>
    <property type="project" value="TreeGrafter"/>
</dbReference>
<name>A0A382V6M7_9ZZZZ</name>
<dbReference type="InterPro" id="IPR003594">
    <property type="entry name" value="HATPase_dom"/>
</dbReference>
<dbReference type="PANTHER" id="PTHR45453">
    <property type="entry name" value="PHOSPHATE REGULON SENSOR PROTEIN PHOR"/>
    <property type="match status" value="1"/>
</dbReference>
<evidence type="ECO:0000256" key="2">
    <source>
        <dbReference type="ARBA" id="ARBA00012438"/>
    </source>
</evidence>
<accession>A0A382V6M7</accession>
<dbReference type="EC" id="2.7.13.3" evidence="2"/>
<dbReference type="InterPro" id="IPR005467">
    <property type="entry name" value="His_kinase_dom"/>
</dbReference>
<dbReference type="CDD" id="cd00075">
    <property type="entry name" value="HATPase"/>
    <property type="match status" value="1"/>
</dbReference>
<evidence type="ECO:0000256" key="1">
    <source>
        <dbReference type="ARBA" id="ARBA00000085"/>
    </source>
</evidence>
<dbReference type="PANTHER" id="PTHR45453:SF1">
    <property type="entry name" value="PHOSPHATE REGULON SENSOR PROTEIN PHOR"/>
    <property type="match status" value="1"/>
</dbReference>
<evidence type="ECO:0000256" key="7">
    <source>
        <dbReference type="SAM" id="Phobius"/>
    </source>
</evidence>
<keyword evidence="7" id="KW-0812">Transmembrane</keyword>
<dbReference type="PROSITE" id="PS50109">
    <property type="entry name" value="HIS_KIN"/>
    <property type="match status" value="1"/>
</dbReference>
<proteinExistence type="predicted"/>
<dbReference type="Pfam" id="PF02518">
    <property type="entry name" value="HATPase_c"/>
    <property type="match status" value="1"/>
</dbReference>
<keyword evidence="3" id="KW-0597">Phosphoprotein</keyword>
<reference evidence="9" key="1">
    <citation type="submission" date="2018-05" db="EMBL/GenBank/DDBJ databases">
        <authorList>
            <person name="Lanie J.A."/>
            <person name="Ng W.-L."/>
            <person name="Kazmierczak K.M."/>
            <person name="Andrzejewski T.M."/>
            <person name="Davidsen T.M."/>
            <person name="Wayne K.J."/>
            <person name="Tettelin H."/>
            <person name="Glass J.I."/>
            <person name="Rusch D."/>
            <person name="Podicherti R."/>
            <person name="Tsui H.-C.T."/>
            <person name="Winkler M.E."/>
        </authorList>
    </citation>
    <scope>NUCLEOTIDE SEQUENCE</scope>
</reference>
<keyword evidence="7" id="KW-0472">Membrane</keyword>
<feature type="transmembrane region" description="Helical" evidence="7">
    <location>
        <begin position="6"/>
        <end position="27"/>
    </location>
</feature>
<keyword evidence="7" id="KW-1133">Transmembrane helix</keyword>